<proteinExistence type="predicted"/>
<reference evidence="1" key="1">
    <citation type="submission" date="2023-04" db="EMBL/GenBank/DDBJ databases">
        <title>Ambrosiozyma monospora NBRC 10751.</title>
        <authorList>
            <person name="Ichikawa N."/>
            <person name="Sato H."/>
            <person name="Tonouchi N."/>
        </authorList>
    </citation>
    <scope>NUCLEOTIDE SEQUENCE</scope>
    <source>
        <strain evidence="1">NBRC 10751</strain>
    </source>
</reference>
<protein>
    <submittedName>
        <fullName evidence="1">Unnamed protein product</fullName>
    </submittedName>
</protein>
<gene>
    <name evidence="1" type="ORF">Amon02_001246600</name>
</gene>
<dbReference type="EMBL" id="BSXS01014662">
    <property type="protein sequence ID" value="GMF05798.1"/>
    <property type="molecule type" value="Genomic_DNA"/>
</dbReference>
<keyword evidence="2" id="KW-1185">Reference proteome</keyword>
<evidence type="ECO:0000313" key="2">
    <source>
        <dbReference type="Proteomes" id="UP001165064"/>
    </source>
</evidence>
<organism evidence="1 2">
    <name type="scientific">Ambrosiozyma monospora</name>
    <name type="common">Yeast</name>
    <name type="synonym">Endomycopsis monosporus</name>
    <dbReference type="NCBI Taxonomy" id="43982"/>
    <lineage>
        <taxon>Eukaryota</taxon>
        <taxon>Fungi</taxon>
        <taxon>Dikarya</taxon>
        <taxon>Ascomycota</taxon>
        <taxon>Saccharomycotina</taxon>
        <taxon>Pichiomycetes</taxon>
        <taxon>Pichiales</taxon>
        <taxon>Pichiaceae</taxon>
        <taxon>Ambrosiozyma</taxon>
    </lineage>
</organism>
<evidence type="ECO:0000313" key="1">
    <source>
        <dbReference type="EMBL" id="GMF05798.1"/>
    </source>
</evidence>
<name>A0ACB5UA52_AMBMO</name>
<accession>A0ACB5UA52</accession>
<dbReference type="Proteomes" id="UP001165064">
    <property type="component" value="Unassembled WGS sequence"/>
</dbReference>
<sequence length="229" mass="25576">MRTPRTVKILSNDNYSFTSSKFSVFPNYDYDTLDLPNQCQYAPTSSPFPPSSAKIQTFTNNTHNNENEVPRSMPDELTDGLAMALKNNSNDAHQSSLHIKTINDIEKLYPSIVGPPQLGSNSSDPIPEYPSMYQYEHRQANNLQSPPSSFPYYFQMIGLDEISDDELSSDEEEVASAEDEMKVAINQAKLHPFYTNNAGSKEVKETDDTASDEPDGNTTNLVSIQAMRS</sequence>
<comment type="caution">
    <text evidence="1">The sequence shown here is derived from an EMBL/GenBank/DDBJ whole genome shotgun (WGS) entry which is preliminary data.</text>
</comment>